<evidence type="ECO:0000313" key="3">
    <source>
        <dbReference type="EMBL" id="PQM26311.1"/>
    </source>
</evidence>
<reference evidence="4" key="1">
    <citation type="submission" date="2017-11" db="EMBL/GenBank/DDBJ databases">
        <title>The complete genome sequence of Sphingopyxis pomeranensis sp. nov. strain WS5A3p.</title>
        <authorList>
            <person name="Kaminski M.A."/>
        </authorList>
    </citation>
    <scope>NUCLEOTIDE SEQUENCE [LARGE SCALE GENOMIC DNA]</scope>
    <source>
        <strain evidence="4">WS5A3p</strain>
    </source>
</reference>
<dbReference type="AlphaFoldDB" id="A0A2S8B1M7"/>
<feature type="domain" description="Aminoglycoside phosphotransferase" evidence="2">
    <location>
        <begin position="46"/>
        <end position="279"/>
    </location>
</feature>
<dbReference type="PANTHER" id="PTHR47829">
    <property type="entry name" value="HYDROLASE, PUTATIVE (AFU_ORTHOLOGUE AFUA_1G12880)-RELATED"/>
    <property type="match status" value="1"/>
</dbReference>
<evidence type="ECO:0000256" key="1">
    <source>
        <dbReference type="SAM" id="MobiDB-lite"/>
    </source>
</evidence>
<dbReference type="RefSeq" id="WP_105999688.1">
    <property type="nucleotide sequence ID" value="NZ_CM009578.1"/>
</dbReference>
<dbReference type="EMBL" id="PHFW01000003">
    <property type="protein sequence ID" value="PQM26311.1"/>
    <property type="molecule type" value="Genomic_DNA"/>
</dbReference>
<dbReference type="SUPFAM" id="SSF56112">
    <property type="entry name" value="Protein kinase-like (PK-like)"/>
    <property type="match status" value="1"/>
</dbReference>
<dbReference type="OrthoDB" id="3806873at2"/>
<dbReference type="InterPro" id="IPR052898">
    <property type="entry name" value="ACAD10-like"/>
</dbReference>
<accession>A0A2S8B1M7</accession>
<protein>
    <submittedName>
        <fullName evidence="3">Phosphotransferase family protein</fullName>
    </submittedName>
</protein>
<proteinExistence type="predicted"/>
<dbReference type="Proteomes" id="UP000238954">
    <property type="component" value="Chromosome"/>
</dbReference>
<name>A0A2S8B1M7_9SPHN</name>
<evidence type="ECO:0000259" key="2">
    <source>
        <dbReference type="Pfam" id="PF01636"/>
    </source>
</evidence>
<evidence type="ECO:0000313" key="4">
    <source>
        <dbReference type="Proteomes" id="UP000238954"/>
    </source>
</evidence>
<dbReference type="Pfam" id="PF01636">
    <property type="entry name" value="APH"/>
    <property type="match status" value="1"/>
</dbReference>
<dbReference type="CDD" id="cd05154">
    <property type="entry name" value="ACAD10_11_N-like"/>
    <property type="match status" value="1"/>
</dbReference>
<comment type="caution">
    <text evidence="3">The sequence shown here is derived from an EMBL/GenBank/DDBJ whole genome shotgun (WGS) entry which is preliminary data.</text>
</comment>
<organism evidence="3 4">
    <name type="scientific">Sphingopyxis lindanitolerans</name>
    <dbReference type="NCBI Taxonomy" id="2054227"/>
    <lineage>
        <taxon>Bacteria</taxon>
        <taxon>Pseudomonadati</taxon>
        <taxon>Pseudomonadota</taxon>
        <taxon>Alphaproteobacteria</taxon>
        <taxon>Sphingomonadales</taxon>
        <taxon>Sphingomonadaceae</taxon>
        <taxon>Sphingopyxis</taxon>
    </lineage>
</organism>
<gene>
    <name evidence="3" type="ORF">CVO77_14725</name>
</gene>
<dbReference type="InterPro" id="IPR002575">
    <property type="entry name" value="Aminoglycoside_PTrfase"/>
</dbReference>
<dbReference type="PANTHER" id="PTHR47829:SF1">
    <property type="entry name" value="HAD FAMILY PHOSPHATASE"/>
    <property type="match status" value="1"/>
</dbReference>
<keyword evidence="4" id="KW-1185">Reference proteome</keyword>
<feature type="region of interest" description="Disordered" evidence="1">
    <location>
        <begin position="1"/>
        <end position="20"/>
    </location>
</feature>
<keyword evidence="3" id="KW-0808">Transferase</keyword>
<sequence length="356" mass="38876">MTAEMEGENESASTPAAWHAAAPPDLAPINRYGRRRIRGFEDFVAIRPIGSGYSNPTYRVDTASGGAQVLRAMPARRSAMSAHRIDREYRVINALRGSAVPVPRPIHYCDDAGPIGTPFYLMAYVPGPVFVDGDLPDDPAARRRIYLALAECLGRLHAADYRALGLSGFGMRSGDTHFERQVATMTRLYRDTEMGHEPVMERLIALLGSTVPAGYTTCLVHGDFRLGNMVVRPDLSGIAAVLDWELSTLGDPLTDVGYCTLMYHWDSPVFGTVIGAGEGIPEEGEFLETYCRMAGRSGLPDLSLYQAFSLFRLACITQAALHREAVGQALARPLPLENHPASVAKLALDLAERSRR</sequence>
<dbReference type="Gene3D" id="3.30.200.20">
    <property type="entry name" value="Phosphorylase Kinase, domain 1"/>
    <property type="match status" value="1"/>
</dbReference>
<dbReference type="InterPro" id="IPR011009">
    <property type="entry name" value="Kinase-like_dom_sf"/>
</dbReference>
<dbReference type="InterPro" id="IPR041726">
    <property type="entry name" value="ACAD10_11_N"/>
</dbReference>
<dbReference type="Gene3D" id="3.90.1200.10">
    <property type="match status" value="1"/>
</dbReference>
<dbReference type="GO" id="GO:0016740">
    <property type="term" value="F:transferase activity"/>
    <property type="evidence" value="ECO:0007669"/>
    <property type="project" value="UniProtKB-KW"/>
</dbReference>